<evidence type="ECO:0000256" key="3">
    <source>
        <dbReference type="ARBA" id="ARBA00022606"/>
    </source>
</evidence>
<keyword evidence="8" id="KW-0807">Transducer</keyword>
<dbReference type="OrthoDB" id="9975554at2759"/>
<dbReference type="SUPFAM" id="SSF81321">
    <property type="entry name" value="Family A G protein-coupled receptor-like"/>
    <property type="match status" value="1"/>
</dbReference>
<dbReference type="Pfam" id="PF13853">
    <property type="entry name" value="7tm_4"/>
    <property type="match status" value="1"/>
</dbReference>
<keyword evidence="7 9" id="KW-0472">Membrane</keyword>
<dbReference type="InterPro" id="IPR017452">
    <property type="entry name" value="GPCR_Rhodpsn_7TM"/>
</dbReference>
<evidence type="ECO:0000256" key="4">
    <source>
        <dbReference type="ARBA" id="ARBA00022692"/>
    </source>
</evidence>
<evidence type="ECO:0000256" key="1">
    <source>
        <dbReference type="ARBA" id="ARBA00004651"/>
    </source>
</evidence>
<keyword evidence="4 9" id="KW-0812">Transmembrane</keyword>
<dbReference type="PANTHER" id="PTHR26453">
    <property type="entry name" value="OLFACTORY RECEPTOR"/>
    <property type="match status" value="1"/>
</dbReference>
<evidence type="ECO:0000256" key="7">
    <source>
        <dbReference type="ARBA" id="ARBA00023136"/>
    </source>
</evidence>
<protein>
    <submittedName>
        <fullName evidence="12">Olfactory receptor 10A7-like</fullName>
    </submittedName>
</protein>
<keyword evidence="2" id="KW-1003">Cell membrane</keyword>
<feature type="transmembrane region" description="Helical" evidence="9">
    <location>
        <begin position="203"/>
        <end position="229"/>
    </location>
</feature>
<evidence type="ECO:0000256" key="9">
    <source>
        <dbReference type="SAM" id="Phobius"/>
    </source>
</evidence>
<dbReference type="Gene3D" id="1.20.1070.10">
    <property type="entry name" value="Rhodopsin 7-helix transmembrane proteins"/>
    <property type="match status" value="1"/>
</dbReference>
<evidence type="ECO:0000313" key="11">
    <source>
        <dbReference type="Proteomes" id="UP001652642"/>
    </source>
</evidence>
<sequence length="317" mass="36070">MDKIMTVNHTSMAEFVLLGIFHSSDMQAWLFIVFLFIYLFILTGNMLVFVATVLNHALHTPMYFFLRHLSLLDICYTSVTLPQMLVHLISERKTISFLGCAVQMFFFMFLGTTVCYLLAIMAYDRYLAICHPLQYVRFMTRRACLLLISGCWVTGLSISIVQTSLIFSFPFCGSDVINHFFCDVPPMVRLHCSNPYTNYVERILIVFLVLITPLVFILLTYVLIIAAILKMNVADGRKKALGTCSSHLFSVVLFYGTAVFTYVRPSLVFPDPTEKLLCLTYTVAPAVLNPVIYSLRNKQVKDALWNMLAKTTNFVGT</sequence>
<name>A0A6J0SFJ7_9SAUR</name>
<evidence type="ECO:0000259" key="10">
    <source>
        <dbReference type="PROSITE" id="PS50262"/>
    </source>
</evidence>
<dbReference type="PROSITE" id="PS50262">
    <property type="entry name" value="G_PROTEIN_RECEP_F1_2"/>
    <property type="match status" value="1"/>
</dbReference>
<dbReference type="GeneID" id="110070262"/>
<dbReference type="Proteomes" id="UP001652642">
    <property type="component" value="Chromosome 6"/>
</dbReference>
<organism evidence="11 12">
    <name type="scientific">Pogona vitticeps</name>
    <name type="common">central bearded dragon</name>
    <dbReference type="NCBI Taxonomy" id="103695"/>
    <lineage>
        <taxon>Eukaryota</taxon>
        <taxon>Metazoa</taxon>
        <taxon>Chordata</taxon>
        <taxon>Craniata</taxon>
        <taxon>Vertebrata</taxon>
        <taxon>Euteleostomi</taxon>
        <taxon>Lepidosauria</taxon>
        <taxon>Squamata</taxon>
        <taxon>Bifurcata</taxon>
        <taxon>Unidentata</taxon>
        <taxon>Episquamata</taxon>
        <taxon>Toxicofera</taxon>
        <taxon>Iguania</taxon>
        <taxon>Acrodonta</taxon>
        <taxon>Agamidae</taxon>
        <taxon>Amphibolurinae</taxon>
        <taxon>Pogona</taxon>
    </lineage>
</organism>
<dbReference type="AlphaFoldDB" id="A0A6J0SFJ7"/>
<dbReference type="InParanoid" id="A0A6J0SFJ7"/>
<keyword evidence="5" id="KW-0552">Olfaction</keyword>
<keyword evidence="3" id="KW-0716">Sensory transduction</keyword>
<gene>
    <name evidence="12" type="primary">LOC110070262</name>
</gene>
<dbReference type="PRINTS" id="PR00245">
    <property type="entry name" value="OLFACTORYR"/>
</dbReference>
<feature type="transmembrane region" description="Helical" evidence="9">
    <location>
        <begin position="66"/>
        <end position="89"/>
    </location>
</feature>
<feature type="transmembrane region" description="Helical" evidence="9">
    <location>
        <begin position="28"/>
        <end position="54"/>
    </location>
</feature>
<dbReference type="CDD" id="cd15225">
    <property type="entry name" value="7tmA_OR10A-like"/>
    <property type="match status" value="1"/>
</dbReference>
<feature type="transmembrane region" description="Helical" evidence="9">
    <location>
        <begin position="241"/>
        <end position="263"/>
    </location>
</feature>
<evidence type="ECO:0000256" key="5">
    <source>
        <dbReference type="ARBA" id="ARBA00022725"/>
    </source>
</evidence>
<reference evidence="12" key="1">
    <citation type="submission" date="2025-08" db="UniProtKB">
        <authorList>
            <consortium name="RefSeq"/>
        </authorList>
    </citation>
    <scope>IDENTIFICATION</scope>
</reference>
<dbReference type="RefSeq" id="XP_020633588.2">
    <property type="nucleotide sequence ID" value="XM_020777929.2"/>
</dbReference>
<dbReference type="InterPro" id="IPR000276">
    <property type="entry name" value="GPCR_Rhodpsn"/>
</dbReference>
<keyword evidence="6 9" id="KW-1133">Transmembrane helix</keyword>
<evidence type="ECO:0000313" key="12">
    <source>
        <dbReference type="RefSeq" id="XP_020633588.2"/>
    </source>
</evidence>
<evidence type="ECO:0000256" key="8">
    <source>
        <dbReference type="ARBA" id="ARBA00023224"/>
    </source>
</evidence>
<accession>A0A6J0SFJ7</accession>
<dbReference type="GO" id="GO:0004930">
    <property type="term" value="F:G protein-coupled receptor activity"/>
    <property type="evidence" value="ECO:0007669"/>
    <property type="project" value="InterPro"/>
</dbReference>
<proteinExistence type="predicted"/>
<dbReference type="PRINTS" id="PR00237">
    <property type="entry name" value="GPCRRHODOPSN"/>
</dbReference>
<dbReference type="GO" id="GO:0004984">
    <property type="term" value="F:olfactory receptor activity"/>
    <property type="evidence" value="ECO:0007669"/>
    <property type="project" value="InterPro"/>
</dbReference>
<dbReference type="InterPro" id="IPR000725">
    <property type="entry name" value="Olfact_rcpt"/>
</dbReference>
<dbReference type="KEGG" id="pvt:110070262"/>
<feature type="transmembrane region" description="Helical" evidence="9">
    <location>
        <begin position="144"/>
        <end position="167"/>
    </location>
</feature>
<comment type="subcellular location">
    <subcellularLocation>
        <location evidence="1">Cell membrane</location>
        <topology evidence="1">Multi-pass membrane protein</topology>
    </subcellularLocation>
</comment>
<keyword evidence="11" id="KW-1185">Reference proteome</keyword>
<evidence type="ECO:0000256" key="2">
    <source>
        <dbReference type="ARBA" id="ARBA00022475"/>
    </source>
</evidence>
<dbReference type="GO" id="GO:0005886">
    <property type="term" value="C:plasma membrane"/>
    <property type="evidence" value="ECO:0007669"/>
    <property type="project" value="UniProtKB-SubCell"/>
</dbReference>
<evidence type="ECO:0000256" key="6">
    <source>
        <dbReference type="ARBA" id="ARBA00022989"/>
    </source>
</evidence>
<feature type="transmembrane region" description="Helical" evidence="9">
    <location>
        <begin position="95"/>
        <end position="123"/>
    </location>
</feature>
<feature type="domain" description="G-protein coupled receptors family 1 profile" evidence="10">
    <location>
        <begin position="44"/>
        <end position="293"/>
    </location>
</feature>